<dbReference type="EMBL" id="BJNG01000015">
    <property type="protein sequence ID" value="GEC19564.1"/>
    <property type="molecule type" value="Genomic_DNA"/>
</dbReference>
<feature type="compositionally biased region" description="Pro residues" evidence="1">
    <location>
        <begin position="84"/>
        <end position="95"/>
    </location>
</feature>
<feature type="transmembrane region" description="Helical" evidence="2">
    <location>
        <begin position="161"/>
        <end position="183"/>
    </location>
</feature>
<feature type="compositionally biased region" description="Pro residues" evidence="1">
    <location>
        <begin position="104"/>
        <end position="127"/>
    </location>
</feature>
<dbReference type="Proteomes" id="UP000320338">
    <property type="component" value="Unassembled WGS sequence"/>
</dbReference>
<keyword evidence="2" id="KW-1133">Transmembrane helix</keyword>
<keyword evidence="5" id="KW-1185">Reference proteome</keyword>
<reference evidence="4 5" key="1">
    <citation type="submission" date="2019-06" db="EMBL/GenBank/DDBJ databases">
        <title>Whole genome shotgun sequence of Pseudonocardia hydrocarbonoxydans NBRC 14498.</title>
        <authorList>
            <person name="Hosoyama A."/>
            <person name="Uohara A."/>
            <person name="Ohji S."/>
            <person name="Ichikawa N."/>
        </authorList>
    </citation>
    <scope>NUCLEOTIDE SEQUENCE [LARGE SCALE GENOMIC DNA]</scope>
    <source>
        <strain evidence="4 5">NBRC 14498</strain>
    </source>
</reference>
<gene>
    <name evidence="4" type="ORF">PHY01_18470</name>
</gene>
<comment type="caution">
    <text evidence="4">The sequence shown here is derived from an EMBL/GenBank/DDBJ whole genome shotgun (WGS) entry which is preliminary data.</text>
</comment>
<keyword evidence="2" id="KW-0472">Membrane</keyword>
<proteinExistence type="predicted"/>
<accession>A0A4Y3WLA6</accession>
<evidence type="ECO:0000313" key="4">
    <source>
        <dbReference type="EMBL" id="GEC19564.1"/>
    </source>
</evidence>
<dbReference type="OrthoDB" id="3579585at2"/>
<dbReference type="RefSeq" id="WP_141278115.1">
    <property type="nucleotide sequence ID" value="NZ_BAAARZ010000093.1"/>
</dbReference>
<evidence type="ECO:0000256" key="1">
    <source>
        <dbReference type="SAM" id="MobiDB-lite"/>
    </source>
</evidence>
<feature type="compositionally biased region" description="Pro residues" evidence="1">
    <location>
        <begin position="137"/>
        <end position="152"/>
    </location>
</feature>
<dbReference type="InterPro" id="IPR058330">
    <property type="entry name" value="DUF8017"/>
</dbReference>
<dbReference type="AlphaFoldDB" id="A0A4Y3WLA6"/>
<feature type="domain" description="DUF8017" evidence="3">
    <location>
        <begin position="192"/>
        <end position="371"/>
    </location>
</feature>
<dbReference type="Pfam" id="PF26056">
    <property type="entry name" value="DUF8017"/>
    <property type="match status" value="1"/>
</dbReference>
<feature type="compositionally biased region" description="Low complexity" evidence="1">
    <location>
        <begin position="54"/>
        <end position="63"/>
    </location>
</feature>
<evidence type="ECO:0000256" key="2">
    <source>
        <dbReference type="SAM" id="Phobius"/>
    </source>
</evidence>
<protein>
    <recommendedName>
        <fullName evidence="3">DUF8017 domain-containing protein</fullName>
    </recommendedName>
</protein>
<sequence>MTTPQGGSPDEGPDATRGRTDGPGAYPDPDVTSIAGPPRDAPFPGARPGGPGSGWSESGWSGEPPGPPPGRPAAPADPTVVGGWPPPPVPGPPPGGAETRVGWAPPPPGWAPPPQQQWAPGPPPWGAGPPTQVGAPWGPPPGGPYPGWGPPPPPPARRGRLVALIAVGVLLLAALGVGGYLLVTRTSGGPVVPADFRPVSTSVLTYAVPPGWQDSASPGSVLGAPLEGRVEGPAYECGGGRYLRGLVASAFVPGERPAAAVAAAFARETGSAFYSTADGALPEVRVSDARPFDVGGVPGRLVEATSRTPADDGCLATSGTVLLLAVPAAGPDGSPGTAVLVVNGDTAGGPADAPPVADRATLDAVLASARLPTI</sequence>
<feature type="compositionally biased region" description="Low complexity" evidence="1">
    <location>
        <begin position="35"/>
        <end position="46"/>
    </location>
</feature>
<evidence type="ECO:0000259" key="3">
    <source>
        <dbReference type="Pfam" id="PF26056"/>
    </source>
</evidence>
<feature type="region of interest" description="Disordered" evidence="1">
    <location>
        <begin position="1"/>
        <end position="152"/>
    </location>
</feature>
<organism evidence="4 5">
    <name type="scientific">Pseudonocardia hydrocarbonoxydans</name>
    <dbReference type="NCBI Taxonomy" id="76726"/>
    <lineage>
        <taxon>Bacteria</taxon>
        <taxon>Bacillati</taxon>
        <taxon>Actinomycetota</taxon>
        <taxon>Actinomycetes</taxon>
        <taxon>Pseudonocardiales</taxon>
        <taxon>Pseudonocardiaceae</taxon>
        <taxon>Pseudonocardia</taxon>
    </lineage>
</organism>
<name>A0A4Y3WLA6_9PSEU</name>
<keyword evidence="2" id="KW-0812">Transmembrane</keyword>
<evidence type="ECO:0000313" key="5">
    <source>
        <dbReference type="Proteomes" id="UP000320338"/>
    </source>
</evidence>